<dbReference type="InterPro" id="IPR028098">
    <property type="entry name" value="Glyco_trans_4-like_N"/>
</dbReference>
<dbReference type="Pfam" id="PF00534">
    <property type="entry name" value="Glycos_transf_1"/>
    <property type="match status" value="1"/>
</dbReference>
<dbReference type="AlphaFoldDB" id="A0A0S4NA42"/>
<dbReference type="GO" id="GO:0016757">
    <property type="term" value="F:glycosyltransferase activity"/>
    <property type="evidence" value="ECO:0007669"/>
    <property type="project" value="InterPro"/>
</dbReference>
<dbReference type="Gene3D" id="3.40.50.2000">
    <property type="entry name" value="Glycogen Phosphorylase B"/>
    <property type="match status" value="2"/>
</dbReference>
<dbReference type="PANTHER" id="PTHR12526">
    <property type="entry name" value="GLYCOSYLTRANSFERASE"/>
    <property type="match status" value="1"/>
</dbReference>
<dbReference type="PANTHER" id="PTHR12526:SF630">
    <property type="entry name" value="GLYCOSYLTRANSFERASE"/>
    <property type="match status" value="1"/>
</dbReference>
<dbReference type="EMBL" id="FAOO01000015">
    <property type="protein sequence ID" value="CUU07753.1"/>
    <property type="molecule type" value="Genomic_DNA"/>
</dbReference>
<evidence type="ECO:0000313" key="4">
    <source>
        <dbReference type="Proteomes" id="UP000320623"/>
    </source>
</evidence>
<proteinExistence type="predicted"/>
<dbReference type="SUPFAM" id="SSF53756">
    <property type="entry name" value="UDP-Glycosyltransferase/glycogen phosphorylase"/>
    <property type="match status" value="1"/>
</dbReference>
<keyword evidence="4" id="KW-1185">Reference proteome</keyword>
<dbReference type="OrthoDB" id="9775208at2"/>
<gene>
    <name evidence="3" type="ORF">JGI1_01898</name>
</gene>
<dbReference type="RefSeq" id="WP_140945619.1">
    <property type="nucleotide sequence ID" value="NZ_FAOO01000015.1"/>
</dbReference>
<dbReference type="Proteomes" id="UP000320623">
    <property type="component" value="Unassembled WGS sequence"/>
</dbReference>
<dbReference type="InterPro" id="IPR001296">
    <property type="entry name" value="Glyco_trans_1"/>
</dbReference>
<dbReference type="CDD" id="cd03808">
    <property type="entry name" value="GT4_CapM-like"/>
    <property type="match status" value="1"/>
</dbReference>
<accession>A0A0S4NA42</accession>
<evidence type="ECO:0000313" key="3">
    <source>
        <dbReference type="EMBL" id="CUU07753.1"/>
    </source>
</evidence>
<protein>
    <submittedName>
        <fullName evidence="3">Glycosyltransferase involved in cell wall bisynthesis</fullName>
    </submittedName>
</protein>
<dbReference type="STRING" id="1643428.GCA_001442855_01860"/>
<organism evidence="3 4">
    <name type="scientific">Candidatus Thermokryptus mobilis</name>
    <dbReference type="NCBI Taxonomy" id="1643428"/>
    <lineage>
        <taxon>Bacteria</taxon>
        <taxon>Pseudomonadati</taxon>
        <taxon>Candidatus Kryptoniota</taxon>
        <taxon>Candidatus Thermokryptus</taxon>
    </lineage>
</organism>
<reference evidence="4" key="1">
    <citation type="submission" date="2015-11" db="EMBL/GenBank/DDBJ databases">
        <authorList>
            <person name="Varghese N."/>
        </authorList>
    </citation>
    <scope>NUCLEOTIDE SEQUENCE [LARGE SCALE GENOMIC DNA]</scope>
</reference>
<feature type="domain" description="Glycosyl transferase family 1" evidence="1">
    <location>
        <begin position="182"/>
        <end position="342"/>
    </location>
</feature>
<dbReference type="Pfam" id="PF13439">
    <property type="entry name" value="Glyco_transf_4"/>
    <property type="match status" value="1"/>
</dbReference>
<sequence length="378" mass="42872">MRILYVVTSAGFGGASMHVLQLMRYFTTQGFEIGLVSAPEPRLLREAEKLGVRLFVNPYFVRRLHIFNDIRAFVPVKKAIKEFSPDIIHAHSTKAGLIARFWSAVLNVKPIIFTAHGWAFTEGREYWKRFLLAQIEKLAGYVTDKIICVSEFDRKLALKFKVAREDKLVVIHNGVDPNEFFKISRDYRKSSNEVIVTFVGRLAPPKDLLLLIDAIKLVPEIKLQIVGDGELRQQVEGYIFKNGLRDRVILLGERFDIPKILAESDIFVLPSRWEGLPLTIIEAMMSGLPVVATRVGGIPELVDDGVNGYLVPSRDVNALAKAIRKLVSDVELRERMGKAGREKAIEKFTLDKMLSKIAQVYEDVLIKRKKIPQYVKNA</sequence>
<name>A0A0S4NA42_9BACT</name>
<feature type="domain" description="Glycosyltransferase subfamily 4-like N-terminal" evidence="2">
    <location>
        <begin position="12"/>
        <end position="178"/>
    </location>
</feature>
<keyword evidence="3" id="KW-0808">Transferase</keyword>
<evidence type="ECO:0000259" key="1">
    <source>
        <dbReference type="Pfam" id="PF00534"/>
    </source>
</evidence>
<evidence type="ECO:0000259" key="2">
    <source>
        <dbReference type="Pfam" id="PF13439"/>
    </source>
</evidence>